<keyword evidence="1" id="KW-0732">Signal</keyword>
<keyword evidence="3" id="KW-1185">Reference proteome</keyword>
<dbReference type="Pfam" id="PF14247">
    <property type="entry name" value="DUF4344"/>
    <property type="match status" value="1"/>
</dbReference>
<dbReference type="EMBL" id="UEGS01000001">
    <property type="protein sequence ID" value="SRX83574.1"/>
    <property type="molecule type" value="Genomic_DNA"/>
</dbReference>
<proteinExistence type="predicted"/>
<gene>
    <name evidence="2" type="ORF">MPP7335_05354</name>
</gene>
<feature type="chain" id="PRO_5038895256" description="Metallopeptidase DUF4344" evidence="1">
    <location>
        <begin position="22"/>
        <end position="286"/>
    </location>
</feature>
<evidence type="ECO:0000313" key="3">
    <source>
        <dbReference type="Proteomes" id="UP000252008"/>
    </source>
</evidence>
<dbReference type="PROSITE" id="PS51257">
    <property type="entry name" value="PROKAR_LIPOPROTEIN"/>
    <property type="match status" value="1"/>
</dbReference>
<dbReference type="AlphaFoldDB" id="A0A375YRH1"/>
<organism evidence="2 3">
    <name type="scientific">Mycolicibacterium parafortuitum</name>
    <name type="common">Mycobacterium parafortuitum</name>
    <dbReference type="NCBI Taxonomy" id="39692"/>
    <lineage>
        <taxon>Bacteria</taxon>
        <taxon>Bacillati</taxon>
        <taxon>Actinomycetota</taxon>
        <taxon>Actinomycetes</taxon>
        <taxon>Mycobacteriales</taxon>
        <taxon>Mycobacteriaceae</taxon>
        <taxon>Mycolicibacterium</taxon>
    </lineage>
</organism>
<reference evidence="2 3" key="1">
    <citation type="submission" date="2018-05" db="EMBL/GenBank/DDBJ databases">
        <authorList>
            <consortium name="IHU Genomes"/>
        </authorList>
    </citation>
    <scope>NUCLEOTIDE SEQUENCE [LARGE SCALE GENOMIC DNA]</scope>
    <source>
        <strain evidence="2 3">P7335</strain>
    </source>
</reference>
<evidence type="ECO:0008006" key="4">
    <source>
        <dbReference type="Google" id="ProtNLM"/>
    </source>
</evidence>
<dbReference type="RefSeq" id="WP_083145515.1">
    <property type="nucleotide sequence ID" value="NZ_MVID01000023.1"/>
</dbReference>
<feature type="signal peptide" evidence="1">
    <location>
        <begin position="1"/>
        <end position="21"/>
    </location>
</feature>
<evidence type="ECO:0000256" key="1">
    <source>
        <dbReference type="SAM" id="SignalP"/>
    </source>
</evidence>
<dbReference type="STRING" id="39692.BST38_21560"/>
<name>A0A375YRH1_MYCPF</name>
<sequence>MIAWRIAAASAAALVVVGCGASSDQDAGATTDSGAAASSTTADTVLDEWADEGDMTATYEDATTPEAQNGRQLMESTGLLEDLAASVNDMFNLPNDFQLLGQECGEANAFYDPNEQAIVLCYEDADFAESVFARDGDPDPVDAALNAEVGSFYHELGHMLIDVYDLPITGREEDVADQLAAFVMLSPDDDGVVDADSVKVIRDFAGEFRAFAEQQGEVGDSDFAGGHSLNQTRMYNLLCWAYGADPTGNAGIVDDGELPSDRAELCEDEYEKLDYGWGSLLEPYTK</sequence>
<dbReference type="InterPro" id="IPR025644">
    <property type="entry name" value="DUF4344"/>
</dbReference>
<evidence type="ECO:0000313" key="2">
    <source>
        <dbReference type="EMBL" id="SRX83574.1"/>
    </source>
</evidence>
<dbReference type="Proteomes" id="UP000252008">
    <property type="component" value="Unassembled WGS sequence"/>
</dbReference>
<accession>A0A375YRH1</accession>
<protein>
    <recommendedName>
        <fullName evidence="4">Metallopeptidase DUF4344</fullName>
    </recommendedName>
</protein>